<sequence length="64" mass="6218">MVVGAGVRTVVGTGVRMGVGAVVWTGVGRVAGKVACGAGAGRCGTVRPAMAGEKPARVTKAIPR</sequence>
<protein>
    <submittedName>
        <fullName evidence="1">Uncharacterized protein</fullName>
    </submittedName>
</protein>
<evidence type="ECO:0000313" key="2">
    <source>
        <dbReference type="Proteomes" id="UP000614047"/>
    </source>
</evidence>
<dbReference type="EMBL" id="JADOUA010000001">
    <property type="protein sequence ID" value="MBG6085912.1"/>
    <property type="molecule type" value="Genomic_DNA"/>
</dbReference>
<evidence type="ECO:0000313" key="1">
    <source>
        <dbReference type="EMBL" id="MBG6085912.1"/>
    </source>
</evidence>
<organism evidence="1 2">
    <name type="scientific">Actinomadura viridis</name>
    <dbReference type="NCBI Taxonomy" id="58110"/>
    <lineage>
        <taxon>Bacteria</taxon>
        <taxon>Bacillati</taxon>
        <taxon>Actinomycetota</taxon>
        <taxon>Actinomycetes</taxon>
        <taxon>Streptosporangiales</taxon>
        <taxon>Thermomonosporaceae</taxon>
        <taxon>Actinomadura</taxon>
    </lineage>
</organism>
<name>A0A931DBC5_9ACTN</name>
<comment type="caution">
    <text evidence="1">The sequence shown here is derived from an EMBL/GenBank/DDBJ whole genome shotgun (WGS) entry which is preliminary data.</text>
</comment>
<accession>A0A931DBC5</accession>
<dbReference type="Proteomes" id="UP000614047">
    <property type="component" value="Unassembled WGS sequence"/>
</dbReference>
<gene>
    <name evidence="1" type="ORF">IW256_000025</name>
</gene>
<dbReference type="AlphaFoldDB" id="A0A931DBC5"/>
<proteinExistence type="predicted"/>
<reference evidence="1" key="1">
    <citation type="submission" date="2020-11" db="EMBL/GenBank/DDBJ databases">
        <title>Sequencing the genomes of 1000 actinobacteria strains.</title>
        <authorList>
            <person name="Klenk H.-P."/>
        </authorList>
    </citation>
    <scope>NUCLEOTIDE SEQUENCE</scope>
    <source>
        <strain evidence="1">DSM 43175</strain>
    </source>
</reference>
<keyword evidence="2" id="KW-1185">Reference proteome</keyword>